<comment type="caution">
    <text evidence="1">The sequence shown here is derived from an EMBL/GenBank/DDBJ whole genome shotgun (WGS) entry which is preliminary data.</text>
</comment>
<reference evidence="1 2" key="1">
    <citation type="submission" date="2018-12" db="EMBL/GenBank/DDBJ databases">
        <title>First genome draft of Desulfovibrio legallis sp. nov.</title>
        <authorList>
            <person name="Ben Dhia O."/>
            <person name="Najjari A."/>
            <person name="Ferjani R."/>
            <person name="Fhoula I."/>
            <person name="Fardeau M.-L."/>
            <person name="Boudabbous A."/>
            <person name="Ouzari H.I."/>
        </authorList>
    </citation>
    <scope>NUCLEOTIDE SEQUENCE [LARGE SCALE GENOMIC DNA]</scope>
    <source>
        <strain evidence="1 2">H1T</strain>
    </source>
</reference>
<evidence type="ECO:0008006" key="3">
    <source>
        <dbReference type="Google" id="ProtNLM"/>
    </source>
</evidence>
<name>A0A6H3FD23_9BACT</name>
<dbReference type="AlphaFoldDB" id="A0A6H3FD23"/>
<gene>
    <name evidence="1" type="ORF">EB812_05520</name>
</gene>
<organism evidence="1 2">
    <name type="scientific">Desulfovibrio legallii</name>
    <dbReference type="NCBI Taxonomy" id="571438"/>
    <lineage>
        <taxon>Bacteria</taxon>
        <taxon>Pseudomonadati</taxon>
        <taxon>Thermodesulfobacteriota</taxon>
        <taxon>Desulfovibrionia</taxon>
        <taxon>Desulfovibrionales</taxon>
        <taxon>Desulfovibrionaceae</taxon>
        <taxon>Desulfovibrio</taxon>
    </lineage>
</organism>
<sequence length="160" mass="17875">MGQANAGQRAFRSEPLKRACPCLWSRPCLAEPGLYWFLGRSDNPQALPFQRWIYGGVLPSIRKTSCYGLPLIMDDVQQIMRLPEAYKREAFRRLLSYAARQSDPAEGARLMCNICCIFAAAATGAPWGRPGWPSDLSLPGRFPRSSPMPEPLVRRGAFCP</sequence>
<accession>A0A6H3FD23</accession>
<dbReference type="EMBL" id="SIXC01000005">
    <property type="protein sequence ID" value="TBH80590.1"/>
    <property type="molecule type" value="Genomic_DNA"/>
</dbReference>
<evidence type="ECO:0000313" key="2">
    <source>
        <dbReference type="Proteomes" id="UP000292919"/>
    </source>
</evidence>
<evidence type="ECO:0000313" key="1">
    <source>
        <dbReference type="EMBL" id="TBH80590.1"/>
    </source>
</evidence>
<proteinExistence type="predicted"/>
<dbReference type="Proteomes" id="UP000292919">
    <property type="component" value="Unassembled WGS sequence"/>
</dbReference>
<keyword evidence="2" id="KW-1185">Reference proteome</keyword>
<protein>
    <recommendedName>
        <fullName evidence="3">Bro-N domain-containing protein</fullName>
    </recommendedName>
</protein>